<accession>A0A6B2KYA4</accession>
<reference evidence="2" key="1">
    <citation type="journal article" date="2020" name="J. Eukaryot. Microbiol.">
        <title>De novo Sequencing, Assembly and Annotation of the Transcriptome for the Free-Living Testate Amoeba Arcella intermedia.</title>
        <authorList>
            <person name="Ribeiro G.M."/>
            <person name="Porfirio-Sousa A.L."/>
            <person name="Maurer-Alcala X.X."/>
            <person name="Katz L.A."/>
            <person name="Lahr D.J.G."/>
        </authorList>
    </citation>
    <scope>NUCLEOTIDE SEQUENCE</scope>
</reference>
<dbReference type="InterPro" id="IPR051279">
    <property type="entry name" value="PP1-Reg/Actin-Interact_Protein"/>
</dbReference>
<feature type="region of interest" description="Disordered" evidence="1">
    <location>
        <begin position="618"/>
        <end position="741"/>
    </location>
</feature>
<name>A0A6B2KYA4_9EUKA</name>
<feature type="region of interest" description="Disordered" evidence="1">
    <location>
        <begin position="572"/>
        <end position="603"/>
    </location>
</feature>
<dbReference type="InterPro" id="IPR032675">
    <property type="entry name" value="LRR_dom_sf"/>
</dbReference>
<dbReference type="GO" id="GO:0030027">
    <property type="term" value="C:lamellipodium"/>
    <property type="evidence" value="ECO:0007669"/>
    <property type="project" value="TreeGrafter"/>
</dbReference>
<evidence type="ECO:0000256" key="1">
    <source>
        <dbReference type="SAM" id="MobiDB-lite"/>
    </source>
</evidence>
<feature type="compositionally biased region" description="Polar residues" evidence="1">
    <location>
        <begin position="670"/>
        <end position="685"/>
    </location>
</feature>
<protein>
    <submittedName>
        <fullName evidence="2">Uncharacterized protein</fullName>
    </submittedName>
</protein>
<dbReference type="GO" id="GO:0005886">
    <property type="term" value="C:plasma membrane"/>
    <property type="evidence" value="ECO:0007669"/>
    <property type="project" value="TreeGrafter"/>
</dbReference>
<dbReference type="SMART" id="SM00368">
    <property type="entry name" value="LRR_RI"/>
    <property type="match status" value="4"/>
</dbReference>
<dbReference type="PANTHER" id="PTHR24112">
    <property type="entry name" value="LEUCINE-RICH REPEAT, ISOFORM F-RELATED"/>
    <property type="match status" value="1"/>
</dbReference>
<dbReference type="PANTHER" id="PTHR24112:SF66">
    <property type="entry name" value="LEUCINE-RICH REPEAT, ISOFORM F"/>
    <property type="match status" value="1"/>
</dbReference>
<organism evidence="2">
    <name type="scientific">Arcella intermedia</name>
    <dbReference type="NCBI Taxonomy" id="1963864"/>
    <lineage>
        <taxon>Eukaryota</taxon>
        <taxon>Amoebozoa</taxon>
        <taxon>Tubulinea</taxon>
        <taxon>Elardia</taxon>
        <taxon>Arcellinida</taxon>
        <taxon>Sphaerothecina</taxon>
        <taxon>Arcellidae</taxon>
        <taxon>Arcella</taxon>
    </lineage>
</organism>
<proteinExistence type="predicted"/>
<dbReference type="GO" id="GO:0016477">
    <property type="term" value="P:cell migration"/>
    <property type="evidence" value="ECO:0007669"/>
    <property type="project" value="TreeGrafter"/>
</dbReference>
<evidence type="ECO:0000313" key="2">
    <source>
        <dbReference type="EMBL" id="NDV29729.1"/>
    </source>
</evidence>
<dbReference type="Gene3D" id="3.80.10.10">
    <property type="entry name" value="Ribonuclease Inhibitor"/>
    <property type="match status" value="1"/>
</dbReference>
<dbReference type="SUPFAM" id="SSF52047">
    <property type="entry name" value="RNI-like"/>
    <property type="match status" value="1"/>
</dbReference>
<feature type="compositionally biased region" description="Acidic residues" evidence="1">
    <location>
        <begin position="575"/>
        <end position="587"/>
    </location>
</feature>
<dbReference type="GO" id="GO:0034315">
    <property type="term" value="P:regulation of Arp2/3 complex-mediated actin nucleation"/>
    <property type="evidence" value="ECO:0007669"/>
    <property type="project" value="TreeGrafter"/>
</dbReference>
<dbReference type="EMBL" id="GIBP01000760">
    <property type="protein sequence ID" value="NDV29729.1"/>
    <property type="molecule type" value="Transcribed_RNA"/>
</dbReference>
<dbReference type="AlphaFoldDB" id="A0A6B2KYA4"/>
<sequence length="741" mass="82415">MNSPIRTDFIAFIKELDEEEITDLKLSECPGLQPRSPNPLDLRPLAFALRHNSYFKSLEARDIDNKDIFMFFGTILKTNTTLTKVVCANCNITEIPEYYGSALSQNPDHQIQIIQFSSLKLTPKCCELFGKTLLTYKHALNVLDLSGSLGASGILPVLEGMKANWAFTLSLQQLSLAHNPMSENAANELASILSNMKKSGALKRLSLANVGGLTVSLLAELSNLKLSFLDLSGNKFDNTKTSSALISYCEAVSSPSLDTLGLASCALSPEILSRMLKGIFQNEPQQLYSFDVSANFVGSGLHLITPLLKEKTARFHTLDLSDNNIKEKACMELLKNLNYIRKLVLDKNCPEKPESEGLAVALGSFLVSHPELHSLSIAHMKLGKTLSHFFGYLNKNSTLEELDITGNGCGNSAFNTLAHYIRTTNIRSLRCDGNGISYPNYLNFRISVKYNKNFRHLQFPINDIDQEKDPKARQVFSELLVDIVAENRYKKKKEVPVWNASVFDFDMKWPTPNTDPVVLPNVPTDGNVATSSPINHHLSQASLPEEVTNWFFSSLSPRTKKLPTLNSARVMSDKEEAENSEMVNEGDEPTRRKLKRRYSEGGSRKIAEKRENYFRMKSEKAIQKQIKQSKKLDSSSARTPEVPVKKAVPISASLDSAMDKQHTPTIPKVGSSSKVPAITETSGRTSPRKKSGSTPQKSRWRDSPKGPRSNSPGPARSLRHKRIASHKDKETEPSLIEDNNT</sequence>